<reference evidence="18 19" key="1">
    <citation type="submission" date="2015-04" db="EMBL/GenBank/DDBJ databases">
        <title>Lasius niger genome sequencing.</title>
        <authorList>
            <person name="Konorov E.A."/>
            <person name="Nikitin M.A."/>
            <person name="Kirill M.V."/>
            <person name="Chang P."/>
        </authorList>
    </citation>
    <scope>NUCLEOTIDE SEQUENCE [LARGE SCALE GENOMIC DNA]</scope>
    <source>
        <tissue evidence="18">Whole</tissue>
    </source>
</reference>
<dbReference type="PANTHER" id="PTHR20973">
    <property type="entry name" value="NON-SMC ELEMENT 1-RELATED"/>
    <property type="match status" value="1"/>
</dbReference>
<keyword evidence="13" id="KW-0158">Chromosome</keyword>
<keyword evidence="16 17" id="KW-0539">Nucleus</keyword>
<keyword evidence="7 17" id="KW-0808">Transferase</keyword>
<protein>
    <recommendedName>
        <fullName evidence="6 17">Non-structural maintenance of chromosomes element 1 homolog</fullName>
        <ecNumber evidence="5 17">2.3.2.27</ecNumber>
    </recommendedName>
</protein>
<keyword evidence="10 17" id="KW-0863">Zinc-finger</keyword>
<dbReference type="FunFam" id="1.10.10.10:FF:000270">
    <property type="entry name" value="Non-structural maintenance of chromosomes element 1 homolog"/>
    <property type="match status" value="1"/>
</dbReference>
<dbReference type="AlphaFoldDB" id="A0A0J7L2A0"/>
<evidence type="ECO:0000256" key="4">
    <source>
        <dbReference type="ARBA" id="ARBA00010258"/>
    </source>
</evidence>
<comment type="subunit">
    <text evidence="17">Component of the Smc5-Smc6 complex.</text>
</comment>
<keyword evidence="13" id="KW-0779">Telomere</keyword>
<comment type="caution">
    <text evidence="18">The sequence shown here is derived from an EMBL/GenBank/DDBJ whole genome shotgun (WGS) entry which is preliminary data.</text>
</comment>
<evidence type="ECO:0000256" key="8">
    <source>
        <dbReference type="ARBA" id="ARBA00022723"/>
    </source>
</evidence>
<evidence type="ECO:0000256" key="9">
    <source>
        <dbReference type="ARBA" id="ARBA00022763"/>
    </source>
</evidence>
<keyword evidence="19" id="KW-1185">Reference proteome</keyword>
<dbReference type="STRING" id="67767.A0A0J7L2A0"/>
<evidence type="ECO:0000256" key="6">
    <source>
        <dbReference type="ARBA" id="ARBA00019422"/>
    </source>
</evidence>
<dbReference type="GO" id="GO:0061630">
    <property type="term" value="F:ubiquitin protein ligase activity"/>
    <property type="evidence" value="ECO:0007669"/>
    <property type="project" value="UniProtKB-EC"/>
</dbReference>
<keyword evidence="12 17" id="KW-0862">Zinc</keyword>
<evidence type="ECO:0000256" key="14">
    <source>
        <dbReference type="ARBA" id="ARBA00023172"/>
    </source>
</evidence>
<dbReference type="GO" id="GO:0005634">
    <property type="term" value="C:nucleus"/>
    <property type="evidence" value="ECO:0007669"/>
    <property type="project" value="UniProtKB-SubCell"/>
</dbReference>
<dbReference type="OrthoDB" id="185455at2759"/>
<accession>A0A0J7L2A0</accession>
<dbReference type="Proteomes" id="UP000036403">
    <property type="component" value="Unassembled WGS sequence"/>
</dbReference>
<comment type="catalytic activity">
    <reaction evidence="1 17">
        <text>S-ubiquitinyl-[E2 ubiquitin-conjugating enzyme]-L-cysteine + [acceptor protein]-L-lysine = [E2 ubiquitin-conjugating enzyme]-L-cysteine + N(6)-ubiquitinyl-[acceptor protein]-L-lysine.</text>
        <dbReference type="EC" id="2.3.2.27"/>
    </reaction>
</comment>
<dbReference type="EC" id="2.3.2.27" evidence="5 17"/>
<keyword evidence="9 17" id="KW-0227">DNA damage</keyword>
<keyword evidence="8 17" id="KW-0479">Metal-binding</keyword>
<evidence type="ECO:0000256" key="16">
    <source>
        <dbReference type="ARBA" id="ARBA00023242"/>
    </source>
</evidence>
<evidence type="ECO:0000256" key="3">
    <source>
        <dbReference type="ARBA" id="ARBA00004574"/>
    </source>
</evidence>
<sequence length="133" mass="15498">MIIKCTNCEVTGQLYWVCANTVQDKIASFHPEFSQAELALLRNIYSEIVTSNNGYVSSTWCLNLCSTLNQKLTKANAEEFLHKMINRKWLSCKNGKYYMGVRSIVELLQYFKETYQDNLHTCTLCKQVLFYVR</sequence>
<gene>
    <name evidence="18" type="ORF">RF55_3142</name>
</gene>
<evidence type="ECO:0000256" key="5">
    <source>
        <dbReference type="ARBA" id="ARBA00012483"/>
    </source>
</evidence>
<comment type="similarity">
    <text evidence="4 17">Belongs to the NSE1 family.</text>
</comment>
<organism evidence="18 19">
    <name type="scientific">Lasius niger</name>
    <name type="common">Black garden ant</name>
    <dbReference type="NCBI Taxonomy" id="67767"/>
    <lineage>
        <taxon>Eukaryota</taxon>
        <taxon>Metazoa</taxon>
        <taxon>Ecdysozoa</taxon>
        <taxon>Arthropoda</taxon>
        <taxon>Hexapoda</taxon>
        <taxon>Insecta</taxon>
        <taxon>Pterygota</taxon>
        <taxon>Neoptera</taxon>
        <taxon>Endopterygota</taxon>
        <taxon>Hymenoptera</taxon>
        <taxon>Apocrita</taxon>
        <taxon>Aculeata</taxon>
        <taxon>Formicoidea</taxon>
        <taxon>Formicidae</taxon>
        <taxon>Formicinae</taxon>
        <taxon>Lasius</taxon>
        <taxon>Lasius</taxon>
    </lineage>
</organism>
<evidence type="ECO:0000256" key="15">
    <source>
        <dbReference type="ARBA" id="ARBA00023204"/>
    </source>
</evidence>
<evidence type="ECO:0000256" key="17">
    <source>
        <dbReference type="RuleBase" id="RU368018"/>
    </source>
</evidence>
<dbReference type="Pfam" id="PF07574">
    <property type="entry name" value="SMC_Nse1"/>
    <property type="match status" value="1"/>
</dbReference>
<keyword evidence="14 17" id="KW-0233">DNA recombination</keyword>
<evidence type="ECO:0000256" key="11">
    <source>
        <dbReference type="ARBA" id="ARBA00022786"/>
    </source>
</evidence>
<keyword evidence="11 17" id="KW-0833">Ubl conjugation pathway</keyword>
<proteinExistence type="inferred from homology"/>
<evidence type="ECO:0000256" key="2">
    <source>
        <dbReference type="ARBA" id="ARBA00004123"/>
    </source>
</evidence>
<dbReference type="EMBL" id="LBMM01001295">
    <property type="protein sequence ID" value="KMQ96559.1"/>
    <property type="molecule type" value="Genomic_DNA"/>
</dbReference>
<dbReference type="InterPro" id="IPR036388">
    <property type="entry name" value="WH-like_DNA-bd_sf"/>
</dbReference>
<dbReference type="GO" id="GO:0008270">
    <property type="term" value="F:zinc ion binding"/>
    <property type="evidence" value="ECO:0007669"/>
    <property type="project" value="UniProtKB-KW"/>
</dbReference>
<dbReference type="PaxDb" id="67767-A0A0J7L2A0"/>
<dbReference type="Gene3D" id="1.10.10.10">
    <property type="entry name" value="Winged helix-like DNA-binding domain superfamily/Winged helix DNA-binding domain"/>
    <property type="match status" value="1"/>
</dbReference>
<keyword evidence="15 17" id="KW-0234">DNA repair</keyword>
<dbReference type="GO" id="GO:0000724">
    <property type="term" value="P:double-strand break repair via homologous recombination"/>
    <property type="evidence" value="ECO:0007669"/>
    <property type="project" value="TreeGrafter"/>
</dbReference>
<dbReference type="GO" id="GO:0030915">
    <property type="term" value="C:Smc5-Smc6 complex"/>
    <property type="evidence" value="ECO:0007669"/>
    <property type="project" value="UniProtKB-UniRule"/>
</dbReference>
<evidence type="ECO:0000313" key="19">
    <source>
        <dbReference type="Proteomes" id="UP000036403"/>
    </source>
</evidence>
<evidence type="ECO:0000256" key="10">
    <source>
        <dbReference type="ARBA" id="ARBA00022771"/>
    </source>
</evidence>
<evidence type="ECO:0000313" key="18">
    <source>
        <dbReference type="EMBL" id="KMQ96559.1"/>
    </source>
</evidence>
<dbReference type="GO" id="GO:0000781">
    <property type="term" value="C:chromosome, telomeric region"/>
    <property type="evidence" value="ECO:0007669"/>
    <property type="project" value="UniProtKB-SubCell"/>
</dbReference>
<evidence type="ECO:0000256" key="7">
    <source>
        <dbReference type="ARBA" id="ARBA00022679"/>
    </source>
</evidence>
<evidence type="ECO:0000256" key="1">
    <source>
        <dbReference type="ARBA" id="ARBA00000900"/>
    </source>
</evidence>
<dbReference type="InterPro" id="IPR011513">
    <property type="entry name" value="Nse1"/>
</dbReference>
<name>A0A0J7L2A0_LASNI</name>
<evidence type="ECO:0000256" key="12">
    <source>
        <dbReference type="ARBA" id="ARBA00022833"/>
    </source>
</evidence>
<dbReference type="PANTHER" id="PTHR20973:SF0">
    <property type="entry name" value="NON-STRUCTURAL MAINTENANCE OF CHROMOSOMES ELEMENT 1 HOMOLOG"/>
    <property type="match status" value="1"/>
</dbReference>
<comment type="subcellular location">
    <subcellularLocation>
        <location evidence="3">Chromosome</location>
        <location evidence="3">Telomere</location>
    </subcellularLocation>
    <subcellularLocation>
        <location evidence="2 17">Nucleus</location>
    </subcellularLocation>
</comment>
<evidence type="ECO:0000256" key="13">
    <source>
        <dbReference type="ARBA" id="ARBA00022895"/>
    </source>
</evidence>